<evidence type="ECO:0000256" key="3">
    <source>
        <dbReference type="ARBA" id="ARBA00012662"/>
    </source>
</evidence>
<dbReference type="Pfam" id="PF01120">
    <property type="entry name" value="Alpha_L_fucos"/>
    <property type="match status" value="1"/>
</dbReference>
<dbReference type="InterPro" id="IPR016286">
    <property type="entry name" value="FUC_metazoa-typ"/>
</dbReference>
<dbReference type="InterPro" id="IPR017853">
    <property type="entry name" value="GH"/>
</dbReference>
<dbReference type="InterPro" id="IPR013780">
    <property type="entry name" value="Glyco_hydro_b"/>
</dbReference>
<dbReference type="GO" id="GO:0006004">
    <property type="term" value="P:fucose metabolic process"/>
    <property type="evidence" value="ECO:0007669"/>
    <property type="project" value="InterPro"/>
</dbReference>
<keyword evidence="4 7" id="KW-0732">Signal</keyword>
<keyword evidence="10" id="KW-1185">Reference proteome</keyword>
<evidence type="ECO:0000256" key="2">
    <source>
        <dbReference type="ARBA" id="ARBA00007951"/>
    </source>
</evidence>
<dbReference type="SUPFAM" id="SSF51445">
    <property type="entry name" value="(Trans)glycosidases"/>
    <property type="match status" value="1"/>
</dbReference>
<accession>A0A923DWB0</accession>
<proteinExistence type="inferred from homology"/>
<comment type="function">
    <text evidence="1">Alpha-L-fucosidase is responsible for hydrolyzing the alpha-1,6-linked fucose joined to the reducing-end N-acetylglucosamine of the carbohydrate moieties of glycoproteins.</text>
</comment>
<protein>
    <recommendedName>
        <fullName evidence="3">alpha-L-fucosidase</fullName>
        <ecNumber evidence="3">3.2.1.51</ecNumber>
    </recommendedName>
</protein>
<dbReference type="SMART" id="SM00812">
    <property type="entry name" value="Alpha_L_fucos"/>
    <property type="match status" value="1"/>
</dbReference>
<reference evidence="9" key="1">
    <citation type="submission" date="2019-11" db="EMBL/GenBank/DDBJ databases">
        <title>Description of Pedobacter sp. LMG 31464T.</title>
        <authorList>
            <person name="Carlier A."/>
            <person name="Qi S."/>
            <person name="Vandamme P."/>
        </authorList>
    </citation>
    <scope>NUCLEOTIDE SEQUENCE</scope>
    <source>
        <strain evidence="9">LMG 31464</strain>
    </source>
</reference>
<sequence>MKLNHWFILNLFIISTLFSQSVTAQTMDQMWDSNVSGKENPNLQWFKDAKFGMFIHWGLYSKIAGEWNGKRYYGSGEWIMNQAKIKVADYNKVASTFNPTGFNADEWAQLAADAGIKYMVITAKHHEGFAMYQSKVSNFNIVDATPYKKDPMKALAEANRKRGIQFGFYYSQFQDWHEPNGGRNSWDFDEAKKDYQTYYREKAIPQLKELLTNYGPLGIVWFDTPGGMTKEQTQTFVNELRVLQPKTLFSSRVGQGLGDYKDFGDSEVPSTPIKGAWESIYTHNDSWGYIKHDMNFKSSKEIIQLLANVASKGGNLMLNVGPDGDGKIPEYSVKFLQQTGKWLKVNGESIYGTTYGLIAAQPWGVSTSKPGKQYLHVLTRPKNGKLLIPDFNVNVKKVYELTDKKELPFKKIGKEVWIDLPLFNQDAVNTVFVIEYAGTVPDYSLQTPITVSSQFDENNVDAVFAQTTGNAKIQSLTYSHYYGDWKHTTCITNMKDSTDRATFTINVTEPGDYHVKAEYSCPQESVKLEGSLSINNQEFLFRTLRTSEFDKSSPLLFIKHTVATTTFSKPGIYHIAIHPLQNGKELFKLKSVILEPVK</sequence>
<dbReference type="InterPro" id="IPR000933">
    <property type="entry name" value="Glyco_hydro_29"/>
</dbReference>
<evidence type="ECO:0000313" key="10">
    <source>
        <dbReference type="Proteomes" id="UP000601055"/>
    </source>
</evidence>
<evidence type="ECO:0000313" key="9">
    <source>
        <dbReference type="EMBL" id="MBB2145142.1"/>
    </source>
</evidence>
<comment type="similarity">
    <text evidence="2">Belongs to the glycosyl hydrolase 29 family.</text>
</comment>
<dbReference type="RefSeq" id="WP_182921802.1">
    <property type="nucleotide sequence ID" value="NZ_WNXD01000001.1"/>
</dbReference>
<dbReference type="GO" id="GO:0016139">
    <property type="term" value="P:glycoside catabolic process"/>
    <property type="evidence" value="ECO:0007669"/>
    <property type="project" value="TreeGrafter"/>
</dbReference>
<dbReference type="Gene3D" id="2.60.40.1180">
    <property type="entry name" value="Golgi alpha-mannosidase II"/>
    <property type="match status" value="1"/>
</dbReference>
<gene>
    <name evidence="9" type="ORF">GM921_06590</name>
</gene>
<dbReference type="Proteomes" id="UP000601055">
    <property type="component" value="Unassembled WGS sequence"/>
</dbReference>
<dbReference type="GO" id="GO:0005764">
    <property type="term" value="C:lysosome"/>
    <property type="evidence" value="ECO:0007669"/>
    <property type="project" value="TreeGrafter"/>
</dbReference>
<dbReference type="Gene3D" id="3.20.20.80">
    <property type="entry name" value="Glycosidases"/>
    <property type="match status" value="1"/>
</dbReference>
<evidence type="ECO:0000256" key="6">
    <source>
        <dbReference type="ARBA" id="ARBA00023295"/>
    </source>
</evidence>
<evidence type="ECO:0000256" key="7">
    <source>
        <dbReference type="SAM" id="SignalP"/>
    </source>
</evidence>
<feature type="domain" description="Glycoside hydrolase family 29 N-terminal" evidence="8">
    <location>
        <begin position="24"/>
        <end position="348"/>
    </location>
</feature>
<dbReference type="EMBL" id="WNXD01000001">
    <property type="protein sequence ID" value="MBB2145142.1"/>
    <property type="molecule type" value="Genomic_DNA"/>
</dbReference>
<evidence type="ECO:0000259" key="8">
    <source>
        <dbReference type="Pfam" id="PF01120"/>
    </source>
</evidence>
<dbReference type="GO" id="GO:0004560">
    <property type="term" value="F:alpha-L-fucosidase activity"/>
    <property type="evidence" value="ECO:0007669"/>
    <property type="project" value="InterPro"/>
</dbReference>
<dbReference type="PANTHER" id="PTHR10030">
    <property type="entry name" value="ALPHA-L-FUCOSIDASE"/>
    <property type="match status" value="1"/>
</dbReference>
<keyword evidence="5" id="KW-0378">Hydrolase</keyword>
<organism evidence="9 10">
    <name type="scientific">Pedobacter planticolens</name>
    <dbReference type="NCBI Taxonomy" id="2679964"/>
    <lineage>
        <taxon>Bacteria</taxon>
        <taxon>Pseudomonadati</taxon>
        <taxon>Bacteroidota</taxon>
        <taxon>Sphingobacteriia</taxon>
        <taxon>Sphingobacteriales</taxon>
        <taxon>Sphingobacteriaceae</taxon>
        <taxon>Pedobacter</taxon>
    </lineage>
</organism>
<evidence type="ECO:0000256" key="4">
    <source>
        <dbReference type="ARBA" id="ARBA00022729"/>
    </source>
</evidence>
<feature type="signal peptide" evidence="7">
    <location>
        <begin position="1"/>
        <end position="24"/>
    </location>
</feature>
<dbReference type="AlphaFoldDB" id="A0A923DWB0"/>
<dbReference type="PRINTS" id="PR00741">
    <property type="entry name" value="GLHYDRLASE29"/>
</dbReference>
<evidence type="ECO:0000256" key="1">
    <source>
        <dbReference type="ARBA" id="ARBA00004071"/>
    </source>
</evidence>
<feature type="chain" id="PRO_5037219032" description="alpha-L-fucosidase" evidence="7">
    <location>
        <begin position="25"/>
        <end position="598"/>
    </location>
</feature>
<name>A0A923DWB0_9SPHI</name>
<comment type="caution">
    <text evidence="9">The sequence shown here is derived from an EMBL/GenBank/DDBJ whole genome shotgun (WGS) entry which is preliminary data.</text>
</comment>
<keyword evidence="6" id="KW-0326">Glycosidase</keyword>
<dbReference type="PANTHER" id="PTHR10030:SF37">
    <property type="entry name" value="ALPHA-L-FUCOSIDASE-RELATED"/>
    <property type="match status" value="1"/>
</dbReference>
<dbReference type="EC" id="3.2.1.51" evidence="3"/>
<dbReference type="Gene3D" id="2.60.120.260">
    <property type="entry name" value="Galactose-binding domain-like"/>
    <property type="match status" value="1"/>
</dbReference>
<dbReference type="InterPro" id="IPR057739">
    <property type="entry name" value="Glyco_hydro_29_N"/>
</dbReference>
<evidence type="ECO:0000256" key="5">
    <source>
        <dbReference type="ARBA" id="ARBA00022801"/>
    </source>
</evidence>